<accession>A0A1I2XCL0</accession>
<dbReference type="AlphaFoldDB" id="A0A1I2XCL0"/>
<evidence type="ECO:0000256" key="10">
    <source>
        <dbReference type="SAM" id="MobiDB-lite"/>
    </source>
</evidence>
<dbReference type="InterPro" id="IPR015879">
    <property type="entry name" value="Ring_hydroxy_dOase_asu_C_dom"/>
</dbReference>
<gene>
    <name evidence="12" type="ORF">SAMN02787118_14535</name>
</gene>
<dbReference type="PROSITE" id="PS51296">
    <property type="entry name" value="RIESKE"/>
    <property type="match status" value="1"/>
</dbReference>
<dbReference type="InterPro" id="IPR036922">
    <property type="entry name" value="Rieske_2Fe-2S_sf"/>
</dbReference>
<dbReference type="EMBL" id="FONR01000045">
    <property type="protein sequence ID" value="SFH11250.1"/>
    <property type="molecule type" value="Genomic_DNA"/>
</dbReference>
<dbReference type="OrthoDB" id="5243643at2"/>
<dbReference type="CDD" id="cd03535">
    <property type="entry name" value="Rieske_RO_Alpha_NDO"/>
    <property type="match status" value="1"/>
</dbReference>
<comment type="similarity">
    <text evidence="1">Belongs to the bacterial ring-hydroxylating dioxygenase alpha subunit family.</text>
</comment>
<dbReference type="GO" id="GO:0051537">
    <property type="term" value="F:2 iron, 2 sulfur cluster binding"/>
    <property type="evidence" value="ECO:0007669"/>
    <property type="project" value="UniProtKB-KW"/>
</dbReference>
<dbReference type="InterPro" id="IPR043257">
    <property type="entry name" value="Rieske_N"/>
</dbReference>
<evidence type="ECO:0000313" key="12">
    <source>
        <dbReference type="EMBL" id="SFH11250.1"/>
    </source>
</evidence>
<proteinExistence type="inferred from homology"/>
<evidence type="ECO:0000256" key="9">
    <source>
        <dbReference type="ARBA" id="ARBA00023027"/>
    </source>
</evidence>
<dbReference type="GO" id="GO:0004497">
    <property type="term" value="F:monooxygenase activity"/>
    <property type="evidence" value="ECO:0007669"/>
    <property type="project" value="UniProtKB-ARBA"/>
</dbReference>
<reference evidence="12 13" key="1">
    <citation type="submission" date="2016-10" db="EMBL/GenBank/DDBJ databases">
        <authorList>
            <person name="de Groot N.N."/>
        </authorList>
    </citation>
    <scope>NUCLEOTIDE SEQUENCE [LARGE SCALE GENOMIC DNA]</scope>
    <source>
        <strain evidence="12 13">OK461</strain>
    </source>
</reference>
<dbReference type="InterPro" id="IPR017941">
    <property type="entry name" value="Rieske_2Fe-2S"/>
</dbReference>
<evidence type="ECO:0000256" key="3">
    <source>
        <dbReference type="ARBA" id="ARBA00022723"/>
    </source>
</evidence>
<keyword evidence="4" id="KW-0058">Aromatic hydrocarbons catabolism</keyword>
<sequence>MTDHDHLLADVRQGMIPAHIYNDEEIFRLERERLFSRAWMFVGHESEIPQAGDYVVRRVLDDSFIVTRGEDGVVRAMFNMCLHRGMQVCRAEMGNASHFRCPYHGWSYRNDGRIVGLPFHKEAYGGEAGFRRKGQTLLPAPSLDMYNGLIFISMDPDAPPLREYLGDFAFYLDYYTKQSESGIELRGPQRWRIKANWKIGVENFAGDMYHTPQTHTSVVEIGLFREPKAEKRKDGNTYWAGNGGGTTYKLPPGTLEERLWYVGYPDVMVDRMKKVWSQEQLDVIGRDGFMISAASIFPNMSLVHNWPKVQESDDVLPFISLRTWQPVGPNETEVLSWFAVDAEAPEEYKALSYKAYLMCFGSTGMFEQDDVENWVSLTDTARGSMARRLLLNSRMGMLDDGSPVVAPLTPEQFAGPGVAHVGYGEYNQRHLLERWADHMERPAEPVRQVQVSGIGAGDAARTAAGKSSKGSEVGQR</sequence>
<dbReference type="PANTHER" id="PTHR43756:SF1">
    <property type="entry name" value="3-PHENYLPROPIONATE_CINNAMIC ACID DIOXYGENASE SUBUNIT ALPHA"/>
    <property type="match status" value="1"/>
</dbReference>
<evidence type="ECO:0000313" key="13">
    <source>
        <dbReference type="Proteomes" id="UP000181942"/>
    </source>
</evidence>
<keyword evidence="9" id="KW-0520">NAD</keyword>
<dbReference type="SUPFAM" id="SSF55961">
    <property type="entry name" value="Bet v1-like"/>
    <property type="match status" value="1"/>
</dbReference>
<evidence type="ECO:0000256" key="8">
    <source>
        <dbReference type="ARBA" id="ARBA00023014"/>
    </source>
</evidence>
<dbReference type="PROSITE" id="PS00570">
    <property type="entry name" value="RING_HYDROXYL_ALPHA"/>
    <property type="match status" value="1"/>
</dbReference>
<dbReference type="Pfam" id="PF00848">
    <property type="entry name" value="Ring_hydroxyl_A"/>
    <property type="match status" value="1"/>
</dbReference>
<keyword evidence="2" id="KW-0001">2Fe-2S</keyword>
<dbReference type="GO" id="GO:0051213">
    <property type="term" value="F:dioxygenase activity"/>
    <property type="evidence" value="ECO:0007669"/>
    <property type="project" value="UniProtKB-KW"/>
</dbReference>
<dbReference type="PRINTS" id="PR00090">
    <property type="entry name" value="RNGDIOXGNASE"/>
</dbReference>
<dbReference type="InterPro" id="IPR001663">
    <property type="entry name" value="Rng_hydr_dOase-A"/>
</dbReference>
<feature type="region of interest" description="Disordered" evidence="10">
    <location>
        <begin position="452"/>
        <end position="476"/>
    </location>
</feature>
<dbReference type="Proteomes" id="UP000181942">
    <property type="component" value="Unassembled WGS sequence"/>
</dbReference>
<dbReference type="GO" id="GO:0005506">
    <property type="term" value="F:iron ion binding"/>
    <property type="evidence" value="ECO:0007669"/>
    <property type="project" value="InterPro"/>
</dbReference>
<dbReference type="CDD" id="cd08881">
    <property type="entry name" value="RHO_alpha_C_NDO-like"/>
    <property type="match status" value="1"/>
</dbReference>
<evidence type="ECO:0000256" key="7">
    <source>
        <dbReference type="ARBA" id="ARBA00023004"/>
    </source>
</evidence>
<evidence type="ECO:0000256" key="6">
    <source>
        <dbReference type="ARBA" id="ARBA00023002"/>
    </source>
</evidence>
<dbReference type="InterPro" id="IPR043266">
    <property type="entry name" value="RHO_NdoB-like_C"/>
</dbReference>
<dbReference type="RefSeq" id="WP_075033645.1">
    <property type="nucleotide sequence ID" value="NZ_FONR01000045.1"/>
</dbReference>
<dbReference type="Pfam" id="PF00355">
    <property type="entry name" value="Rieske"/>
    <property type="match status" value="1"/>
</dbReference>
<evidence type="ECO:0000256" key="4">
    <source>
        <dbReference type="ARBA" id="ARBA00022797"/>
    </source>
</evidence>
<evidence type="ECO:0000259" key="11">
    <source>
        <dbReference type="PROSITE" id="PS51296"/>
    </source>
</evidence>
<evidence type="ECO:0000256" key="1">
    <source>
        <dbReference type="ARBA" id="ARBA00008751"/>
    </source>
</evidence>
<protein>
    <submittedName>
        <fullName evidence="12">Phenylpropionate dioxygenase, large terminal subunit</fullName>
    </submittedName>
</protein>
<dbReference type="Gene3D" id="3.90.380.10">
    <property type="entry name" value="Naphthalene 1,2-dioxygenase Alpha Subunit, Chain A, domain 1"/>
    <property type="match status" value="1"/>
</dbReference>
<dbReference type="SUPFAM" id="SSF50022">
    <property type="entry name" value="ISP domain"/>
    <property type="match status" value="1"/>
</dbReference>
<keyword evidence="6" id="KW-0560">Oxidoreductase</keyword>
<evidence type="ECO:0000256" key="2">
    <source>
        <dbReference type="ARBA" id="ARBA00022714"/>
    </source>
</evidence>
<keyword evidence="3" id="KW-0479">Metal-binding</keyword>
<evidence type="ECO:0000256" key="5">
    <source>
        <dbReference type="ARBA" id="ARBA00022964"/>
    </source>
</evidence>
<organism evidence="12 13">
    <name type="scientific">Streptomyces mirabilis</name>
    <dbReference type="NCBI Taxonomy" id="68239"/>
    <lineage>
        <taxon>Bacteria</taxon>
        <taxon>Bacillati</taxon>
        <taxon>Actinomycetota</taxon>
        <taxon>Actinomycetes</taxon>
        <taxon>Kitasatosporales</taxon>
        <taxon>Streptomycetaceae</taxon>
        <taxon>Streptomyces</taxon>
    </lineage>
</organism>
<feature type="domain" description="Rieske" evidence="11">
    <location>
        <begin position="39"/>
        <end position="152"/>
    </location>
</feature>
<dbReference type="PANTHER" id="PTHR43756">
    <property type="entry name" value="CHOLINE MONOOXYGENASE, CHLOROPLASTIC"/>
    <property type="match status" value="1"/>
</dbReference>
<dbReference type="InterPro" id="IPR015881">
    <property type="entry name" value="ARHD_Rieske_2Fe_2S"/>
</dbReference>
<keyword evidence="5 12" id="KW-0223">Dioxygenase</keyword>
<dbReference type="GO" id="GO:0016705">
    <property type="term" value="F:oxidoreductase activity, acting on paired donors, with incorporation or reduction of molecular oxygen"/>
    <property type="evidence" value="ECO:0007669"/>
    <property type="project" value="UniProtKB-ARBA"/>
</dbReference>
<keyword evidence="8" id="KW-0411">Iron-sulfur</keyword>
<keyword evidence="7" id="KW-0408">Iron</keyword>
<dbReference type="Gene3D" id="2.102.10.10">
    <property type="entry name" value="Rieske [2Fe-2S] iron-sulphur domain"/>
    <property type="match status" value="1"/>
</dbReference>
<name>A0A1I2XCL0_9ACTN</name>